<dbReference type="Proteomes" id="UP001589532">
    <property type="component" value="Unassembled WGS sequence"/>
</dbReference>
<dbReference type="RefSeq" id="WP_344998825.1">
    <property type="nucleotide sequence ID" value="NZ_BAAAXV010000009.1"/>
</dbReference>
<comment type="caution">
    <text evidence="1">The sequence shown here is derived from an EMBL/GenBank/DDBJ whole genome shotgun (WGS) entry which is preliminary data.</text>
</comment>
<reference evidence="1 2" key="1">
    <citation type="submission" date="2024-09" db="EMBL/GenBank/DDBJ databases">
        <authorList>
            <person name="Sun Q."/>
            <person name="Mori K."/>
        </authorList>
    </citation>
    <scope>NUCLEOTIDE SEQUENCE [LARGE SCALE GENOMIC DNA]</scope>
    <source>
        <strain evidence="1 2">JCM 3143</strain>
    </source>
</reference>
<protein>
    <submittedName>
        <fullName evidence="1">Uncharacterized protein</fullName>
    </submittedName>
</protein>
<organism evidence="1 2">
    <name type="scientific">Nonomuraea helvata</name>
    <dbReference type="NCBI Taxonomy" id="37484"/>
    <lineage>
        <taxon>Bacteria</taxon>
        <taxon>Bacillati</taxon>
        <taxon>Actinomycetota</taxon>
        <taxon>Actinomycetes</taxon>
        <taxon>Streptosporangiales</taxon>
        <taxon>Streptosporangiaceae</taxon>
        <taxon>Nonomuraea</taxon>
    </lineage>
</organism>
<evidence type="ECO:0000313" key="1">
    <source>
        <dbReference type="EMBL" id="MFB9628944.1"/>
    </source>
</evidence>
<name>A0ABV5SD52_9ACTN</name>
<keyword evidence="2" id="KW-1185">Reference proteome</keyword>
<gene>
    <name evidence="1" type="ORF">ACFFSA_38220</name>
</gene>
<sequence length="49" mass="5680">MATRKLTDREMSLILDSLSPDQMRDMLAYFKGWSEEGFHLAVKRYGGAR</sequence>
<proteinExistence type="predicted"/>
<evidence type="ECO:0000313" key="2">
    <source>
        <dbReference type="Proteomes" id="UP001589532"/>
    </source>
</evidence>
<dbReference type="EMBL" id="JBHMBW010000051">
    <property type="protein sequence ID" value="MFB9628944.1"/>
    <property type="molecule type" value="Genomic_DNA"/>
</dbReference>
<accession>A0ABV5SD52</accession>